<dbReference type="Proteomes" id="UP000178726">
    <property type="component" value="Unassembled WGS sequence"/>
</dbReference>
<evidence type="ECO:0000313" key="1">
    <source>
        <dbReference type="EMBL" id="OGH80963.1"/>
    </source>
</evidence>
<dbReference type="AlphaFoldDB" id="A0A1F6NB68"/>
<evidence type="ECO:0000313" key="2">
    <source>
        <dbReference type="Proteomes" id="UP000178726"/>
    </source>
</evidence>
<name>A0A1F6NB68_9BACT</name>
<accession>A0A1F6NB68</accession>
<gene>
    <name evidence="1" type="ORF">A3I29_03665</name>
</gene>
<protein>
    <submittedName>
        <fullName evidence="1">Uncharacterized protein</fullName>
    </submittedName>
</protein>
<sequence>MKRPHRNCTNAGDSASRRILVTEDRRSKAPRNQGLLAESEETIAVVPLVAGAVPVEVQAPLGHVLVEIRHVAVTRVHPAGAEGHDGELALQLGVPRTEGEQVLDLRGHESLVRQALLDVLGRDALAEVHEHQIDWNLTTALDLEVLGRDLVVLPVILAPLDHLDEVETVVDEHRELRAEELVGLLEETLEVLAGDETLFDEPEKMADLTVRRGVHGLGGHEFLLAC</sequence>
<proteinExistence type="predicted"/>
<dbReference type="EMBL" id="MFQK01000014">
    <property type="protein sequence ID" value="OGH80963.1"/>
    <property type="molecule type" value="Genomic_DNA"/>
</dbReference>
<comment type="caution">
    <text evidence="1">The sequence shown here is derived from an EMBL/GenBank/DDBJ whole genome shotgun (WGS) entry which is preliminary data.</text>
</comment>
<organism evidence="1 2">
    <name type="scientific">Candidatus Magasanikbacteria bacterium RIFCSPLOWO2_02_FULL_44_11</name>
    <dbReference type="NCBI Taxonomy" id="1798689"/>
    <lineage>
        <taxon>Bacteria</taxon>
        <taxon>Candidatus Magasanikiibacteriota</taxon>
    </lineage>
</organism>
<reference evidence="1 2" key="1">
    <citation type="journal article" date="2016" name="Nat. Commun.">
        <title>Thousands of microbial genomes shed light on interconnected biogeochemical processes in an aquifer system.</title>
        <authorList>
            <person name="Anantharaman K."/>
            <person name="Brown C.T."/>
            <person name="Hug L.A."/>
            <person name="Sharon I."/>
            <person name="Castelle C.J."/>
            <person name="Probst A.J."/>
            <person name="Thomas B.C."/>
            <person name="Singh A."/>
            <person name="Wilkins M.J."/>
            <person name="Karaoz U."/>
            <person name="Brodie E.L."/>
            <person name="Williams K.H."/>
            <person name="Hubbard S.S."/>
            <person name="Banfield J.F."/>
        </authorList>
    </citation>
    <scope>NUCLEOTIDE SEQUENCE [LARGE SCALE GENOMIC DNA]</scope>
</reference>